<dbReference type="Gramene" id="AUR62042210-RA">
    <property type="protein sequence ID" value="AUR62042210-RA:cds"/>
    <property type="gene ID" value="AUR62042210"/>
</dbReference>
<dbReference type="EnsemblPlants" id="AUR62042210-RA">
    <property type="protein sequence ID" value="AUR62042210-RA:cds"/>
    <property type="gene ID" value="AUR62042210"/>
</dbReference>
<accession>A0A803N8M7</accession>
<protein>
    <recommendedName>
        <fullName evidence="1">RNase H type-1 domain-containing protein</fullName>
    </recommendedName>
</protein>
<dbReference type="InterPro" id="IPR002156">
    <property type="entry name" value="RNaseH_domain"/>
</dbReference>
<dbReference type="InterPro" id="IPR052929">
    <property type="entry name" value="RNase_H-like_EbsB-rel"/>
</dbReference>
<dbReference type="GO" id="GO:0003676">
    <property type="term" value="F:nucleic acid binding"/>
    <property type="evidence" value="ECO:0007669"/>
    <property type="project" value="InterPro"/>
</dbReference>
<organism evidence="2 3">
    <name type="scientific">Chenopodium quinoa</name>
    <name type="common">Quinoa</name>
    <dbReference type="NCBI Taxonomy" id="63459"/>
    <lineage>
        <taxon>Eukaryota</taxon>
        <taxon>Viridiplantae</taxon>
        <taxon>Streptophyta</taxon>
        <taxon>Embryophyta</taxon>
        <taxon>Tracheophyta</taxon>
        <taxon>Spermatophyta</taxon>
        <taxon>Magnoliopsida</taxon>
        <taxon>eudicotyledons</taxon>
        <taxon>Gunneridae</taxon>
        <taxon>Pentapetalae</taxon>
        <taxon>Caryophyllales</taxon>
        <taxon>Chenopodiaceae</taxon>
        <taxon>Chenopodioideae</taxon>
        <taxon>Atripliceae</taxon>
        <taxon>Chenopodium</taxon>
    </lineage>
</organism>
<reference evidence="2" key="1">
    <citation type="journal article" date="2017" name="Nature">
        <title>The genome of Chenopodium quinoa.</title>
        <authorList>
            <person name="Jarvis D.E."/>
            <person name="Ho Y.S."/>
            <person name="Lightfoot D.J."/>
            <person name="Schmoeckel S.M."/>
            <person name="Li B."/>
            <person name="Borm T.J.A."/>
            <person name="Ohyanagi H."/>
            <person name="Mineta K."/>
            <person name="Michell C.T."/>
            <person name="Saber N."/>
            <person name="Kharbatia N.M."/>
            <person name="Rupper R.R."/>
            <person name="Sharp A.R."/>
            <person name="Dally N."/>
            <person name="Boughton B.A."/>
            <person name="Woo Y.H."/>
            <person name="Gao G."/>
            <person name="Schijlen E.G.W.M."/>
            <person name="Guo X."/>
            <person name="Momin A.A."/>
            <person name="Negrao S."/>
            <person name="Al-Babili S."/>
            <person name="Gehring C."/>
            <person name="Roessner U."/>
            <person name="Jung C."/>
            <person name="Murphy K."/>
            <person name="Arold S.T."/>
            <person name="Gojobori T."/>
            <person name="van der Linden C.G."/>
            <person name="van Loo E.N."/>
            <person name="Jellen E.N."/>
            <person name="Maughan P.J."/>
            <person name="Tester M."/>
        </authorList>
    </citation>
    <scope>NUCLEOTIDE SEQUENCE [LARGE SCALE GENOMIC DNA]</scope>
    <source>
        <strain evidence="2">cv. PI 614886</strain>
    </source>
</reference>
<dbReference type="Pfam" id="PF13456">
    <property type="entry name" value="RVT_3"/>
    <property type="match status" value="1"/>
</dbReference>
<dbReference type="PANTHER" id="PTHR47074">
    <property type="entry name" value="BNAC02G40300D PROTEIN"/>
    <property type="match status" value="1"/>
</dbReference>
<dbReference type="GO" id="GO:0004523">
    <property type="term" value="F:RNA-DNA hybrid ribonuclease activity"/>
    <property type="evidence" value="ECO:0007669"/>
    <property type="project" value="InterPro"/>
</dbReference>
<dbReference type="AlphaFoldDB" id="A0A803N8M7"/>
<reference evidence="2" key="2">
    <citation type="submission" date="2021-03" db="UniProtKB">
        <authorList>
            <consortium name="EnsemblPlants"/>
        </authorList>
    </citation>
    <scope>IDENTIFICATION</scope>
</reference>
<evidence type="ECO:0000259" key="1">
    <source>
        <dbReference type="Pfam" id="PF13456"/>
    </source>
</evidence>
<dbReference type="Proteomes" id="UP000596660">
    <property type="component" value="Unplaced"/>
</dbReference>
<name>A0A803N8M7_CHEQI</name>
<sequence>MLFLKSRGLVNAWVFEGKRVLNVEIVRKAISLIDEIEKAHESHQNFKINSDVACFKDGSLGLGGVVRDSMGDVRAATCVLSRGSESVEVVEALAARHALSIAIDAGLTRVELV</sequence>
<evidence type="ECO:0000313" key="3">
    <source>
        <dbReference type="Proteomes" id="UP000596660"/>
    </source>
</evidence>
<dbReference type="PANTHER" id="PTHR47074:SF21">
    <property type="entry name" value="RNASE H TYPE-1 DOMAIN-CONTAINING PROTEIN"/>
    <property type="match status" value="1"/>
</dbReference>
<keyword evidence="3" id="KW-1185">Reference proteome</keyword>
<feature type="domain" description="RNase H type-1" evidence="1">
    <location>
        <begin position="49"/>
        <end position="111"/>
    </location>
</feature>
<proteinExistence type="predicted"/>
<evidence type="ECO:0000313" key="2">
    <source>
        <dbReference type="EnsemblPlants" id="AUR62042210-RA:cds"/>
    </source>
</evidence>